<dbReference type="Gene3D" id="2.130.10.30">
    <property type="entry name" value="Regulator of chromosome condensation 1/beta-lactamase-inhibitor protein II"/>
    <property type="match status" value="2"/>
</dbReference>
<dbReference type="Pfam" id="PF00415">
    <property type="entry name" value="RCC1"/>
    <property type="match status" value="1"/>
</dbReference>
<dbReference type="PANTHER" id="PTHR45982">
    <property type="entry name" value="REGULATOR OF CHROMOSOME CONDENSATION"/>
    <property type="match status" value="1"/>
</dbReference>
<name>A0A0K1PBX1_9BACT</name>
<accession>A0A0K1PBX1</accession>
<dbReference type="PROSITE" id="PS50012">
    <property type="entry name" value="RCC1_3"/>
    <property type="match status" value="4"/>
</dbReference>
<proteinExistence type="predicted"/>
<dbReference type="GO" id="GO:0005737">
    <property type="term" value="C:cytoplasm"/>
    <property type="evidence" value="ECO:0007669"/>
    <property type="project" value="TreeGrafter"/>
</dbReference>
<dbReference type="InterPro" id="IPR008964">
    <property type="entry name" value="Invasin/intimin_cell_adhesion"/>
</dbReference>
<dbReference type="Proteomes" id="UP000055590">
    <property type="component" value="Chromosome"/>
</dbReference>
<dbReference type="InterPro" id="IPR000408">
    <property type="entry name" value="Reg_chr_condens"/>
</dbReference>
<keyword evidence="2" id="KW-1185">Reference proteome</keyword>
<dbReference type="PANTHER" id="PTHR45982:SF1">
    <property type="entry name" value="REGULATOR OF CHROMOSOME CONDENSATION"/>
    <property type="match status" value="1"/>
</dbReference>
<protein>
    <submittedName>
        <fullName evidence="1">Regulator of chromosome condensation, RCC1</fullName>
    </submittedName>
</protein>
<evidence type="ECO:0000313" key="1">
    <source>
        <dbReference type="EMBL" id="AKU90997.1"/>
    </source>
</evidence>
<organism evidence="1 2">
    <name type="scientific">Vulgatibacter incomptus</name>
    <dbReference type="NCBI Taxonomy" id="1391653"/>
    <lineage>
        <taxon>Bacteria</taxon>
        <taxon>Pseudomonadati</taxon>
        <taxon>Myxococcota</taxon>
        <taxon>Myxococcia</taxon>
        <taxon>Myxococcales</taxon>
        <taxon>Cystobacterineae</taxon>
        <taxon>Vulgatibacteraceae</taxon>
        <taxon>Vulgatibacter</taxon>
    </lineage>
</organism>
<dbReference type="GO" id="GO:0005085">
    <property type="term" value="F:guanyl-nucleotide exchange factor activity"/>
    <property type="evidence" value="ECO:0007669"/>
    <property type="project" value="TreeGrafter"/>
</dbReference>
<sequence>MSSAGVVTGLRVGTVKITAEIEGVAGETTVTVAEAAVARVIILNGPYDLVVGEVRFLVASVVDNEGLPLLGRTPTWSSSNAAIASVDSEGNLSAIAPGVATVAVEVGSARAETSVTVHAATANMELAMGRNHTCLLQNGEVWCWGSNAYGQLGTGASGANVYAPVQSTFGLAFRSLSAGEDHTCGVTVDDELYCWGRNDRLQLGRSGISSSAQPILVVPDPFAFVTSSYRFNCAADLQGHAWCWGYNSSDRELGYPGETNYSSVPLQVASPVDGMQPIEFAWLSGGLNHTCGLSSSGELICWGYNGYGQLATGDFSARLRPTSPFPGLTLDVFGTGENHVCANDPSGTSVCWGESTMGKLGNGTAGANRSNPVQVSNPGVAFVAFTGGIQHTCALDSSGAAWCWGSNARGQLGRPGPASEVPVQVAGDLTFTQIAAREHQTCAIATDGSVYCWGSNANDSTIIDGRLGIGRPDLVSVDVPTAVQF</sequence>
<dbReference type="Pfam" id="PF13540">
    <property type="entry name" value="RCC1_2"/>
    <property type="match status" value="3"/>
</dbReference>
<dbReference type="KEGG" id="vin:AKJ08_1384"/>
<dbReference type="AlphaFoldDB" id="A0A0K1PBX1"/>
<dbReference type="PRINTS" id="PR00633">
    <property type="entry name" value="RCCNDNSATION"/>
</dbReference>
<dbReference type="InterPro" id="IPR051553">
    <property type="entry name" value="Ran_GTPase-activating"/>
</dbReference>
<evidence type="ECO:0000313" key="2">
    <source>
        <dbReference type="Proteomes" id="UP000055590"/>
    </source>
</evidence>
<dbReference type="SUPFAM" id="SSF49373">
    <property type="entry name" value="Invasin/intimin cell-adhesion fragments"/>
    <property type="match status" value="1"/>
</dbReference>
<dbReference type="STRING" id="1391653.AKJ08_1384"/>
<reference evidence="1 2" key="1">
    <citation type="submission" date="2015-08" db="EMBL/GenBank/DDBJ databases">
        <authorList>
            <person name="Babu N.S."/>
            <person name="Beckwith C.J."/>
            <person name="Beseler K.G."/>
            <person name="Brison A."/>
            <person name="Carone J.V."/>
            <person name="Caskin T.P."/>
            <person name="Diamond M."/>
            <person name="Durham M.E."/>
            <person name="Foxe J.M."/>
            <person name="Go M."/>
            <person name="Henderson B.A."/>
            <person name="Jones I.B."/>
            <person name="McGettigan J.A."/>
            <person name="Micheletti S.J."/>
            <person name="Nasrallah M.E."/>
            <person name="Ortiz D."/>
            <person name="Piller C.R."/>
            <person name="Privatt S.R."/>
            <person name="Schneider S.L."/>
            <person name="Sharp S."/>
            <person name="Smith T.C."/>
            <person name="Stanton J.D."/>
            <person name="Ullery H.E."/>
            <person name="Wilson R.J."/>
            <person name="Serrano M.G."/>
            <person name="Buck G."/>
            <person name="Lee V."/>
            <person name="Wang Y."/>
            <person name="Carvalho R."/>
            <person name="Voegtly L."/>
            <person name="Shi R."/>
            <person name="Duckworth R."/>
            <person name="Johnson A."/>
            <person name="Loviza R."/>
            <person name="Walstead R."/>
            <person name="Shah Z."/>
            <person name="Kiflezghi M."/>
            <person name="Wade K."/>
            <person name="Ball S.L."/>
            <person name="Bradley K.W."/>
            <person name="Asai D.J."/>
            <person name="Bowman C.A."/>
            <person name="Russell D.A."/>
            <person name="Pope W.H."/>
            <person name="Jacobs-Sera D."/>
            <person name="Hendrix R.W."/>
            <person name="Hatfull G.F."/>
        </authorList>
    </citation>
    <scope>NUCLEOTIDE SEQUENCE [LARGE SCALE GENOMIC DNA]</scope>
    <source>
        <strain evidence="1 2">DSM 27710</strain>
    </source>
</reference>
<dbReference type="SUPFAM" id="SSF50985">
    <property type="entry name" value="RCC1/BLIP-II"/>
    <property type="match status" value="2"/>
</dbReference>
<gene>
    <name evidence="1" type="ORF">AKJ08_1384</name>
</gene>
<dbReference type="InterPro" id="IPR009091">
    <property type="entry name" value="RCC1/BLIP-II"/>
</dbReference>
<dbReference type="PATRIC" id="fig|1391653.3.peg.1453"/>
<dbReference type="EMBL" id="CP012332">
    <property type="protein sequence ID" value="AKU90997.1"/>
    <property type="molecule type" value="Genomic_DNA"/>
</dbReference>